<comment type="caution">
    <text evidence="1">The sequence shown here is derived from an EMBL/GenBank/DDBJ whole genome shotgun (WGS) entry which is preliminary data.</text>
</comment>
<evidence type="ECO:0000313" key="1">
    <source>
        <dbReference type="EMBL" id="EKO32463.1"/>
    </source>
</evidence>
<sequence>MPASFVSYRFSDYISLTALLFLCFHSSPSLKLNFWVPIFTLAFLNGLFPICLEERSSLFLDIL</sequence>
<organism evidence="1 2">
    <name type="scientific">Leptospira santarosai str. MOR084</name>
    <dbReference type="NCBI Taxonomy" id="1049984"/>
    <lineage>
        <taxon>Bacteria</taxon>
        <taxon>Pseudomonadati</taxon>
        <taxon>Spirochaetota</taxon>
        <taxon>Spirochaetia</taxon>
        <taxon>Leptospirales</taxon>
        <taxon>Leptospiraceae</taxon>
        <taxon>Leptospira</taxon>
    </lineage>
</organism>
<keyword evidence="2" id="KW-1185">Reference proteome</keyword>
<accession>A0A0E2BAU7</accession>
<evidence type="ECO:0000313" key="2">
    <source>
        <dbReference type="Proteomes" id="UP000006329"/>
    </source>
</evidence>
<proteinExistence type="predicted"/>
<protein>
    <submittedName>
        <fullName evidence="1">Uncharacterized protein</fullName>
    </submittedName>
</protein>
<reference evidence="1" key="1">
    <citation type="submission" date="2012-10" db="EMBL/GenBank/DDBJ databases">
        <authorList>
            <person name="Harkins D.M."/>
            <person name="Durkin A.S."/>
            <person name="Brinkac L.M."/>
            <person name="Haft D.H."/>
            <person name="Selengut J.D."/>
            <person name="Sanka R."/>
            <person name="DePew J."/>
            <person name="Purushe J."/>
            <person name="Matthias M.A."/>
            <person name="Vinetz J.M."/>
            <person name="Sutton G.G."/>
            <person name="Nierman W.C."/>
            <person name="Fouts D.E."/>
        </authorList>
    </citation>
    <scope>NUCLEOTIDE SEQUENCE [LARGE SCALE GENOMIC DNA]</scope>
    <source>
        <strain evidence="1">MOR084</strain>
    </source>
</reference>
<name>A0A0E2BAU7_9LEPT</name>
<gene>
    <name evidence="1" type="ORF">LEP1GSC179_0091</name>
</gene>
<dbReference type="AlphaFoldDB" id="A0A0E2BAU7"/>
<dbReference type="Proteomes" id="UP000006329">
    <property type="component" value="Unassembled WGS sequence"/>
</dbReference>
<dbReference type="EMBL" id="AHON02000069">
    <property type="protein sequence ID" value="EKO32463.1"/>
    <property type="molecule type" value="Genomic_DNA"/>
</dbReference>